<name>A0A537JL99_9BACT</name>
<proteinExistence type="predicted"/>
<comment type="caution">
    <text evidence="1">The sequence shown here is derived from an EMBL/GenBank/DDBJ whole genome shotgun (WGS) entry which is preliminary data.</text>
</comment>
<evidence type="ECO:0000313" key="1">
    <source>
        <dbReference type="EMBL" id="TMI84315.1"/>
    </source>
</evidence>
<accession>A0A537JL99</accession>
<protein>
    <submittedName>
        <fullName evidence="1">Uncharacterized protein</fullName>
    </submittedName>
</protein>
<evidence type="ECO:0000313" key="2">
    <source>
        <dbReference type="Proteomes" id="UP000320048"/>
    </source>
</evidence>
<dbReference type="EMBL" id="VBAO01000036">
    <property type="protein sequence ID" value="TMI84315.1"/>
    <property type="molecule type" value="Genomic_DNA"/>
</dbReference>
<organism evidence="1 2">
    <name type="scientific">Candidatus Segetimicrobium genomatis</name>
    <dbReference type="NCBI Taxonomy" id="2569760"/>
    <lineage>
        <taxon>Bacteria</taxon>
        <taxon>Bacillati</taxon>
        <taxon>Candidatus Sysuimicrobiota</taxon>
        <taxon>Candidatus Sysuimicrobiia</taxon>
        <taxon>Candidatus Sysuimicrobiales</taxon>
        <taxon>Candidatus Segetimicrobiaceae</taxon>
        <taxon>Candidatus Segetimicrobium</taxon>
    </lineage>
</organism>
<gene>
    <name evidence="1" type="ORF">E6H04_01455</name>
</gene>
<dbReference type="AlphaFoldDB" id="A0A537JL99"/>
<reference evidence="1 2" key="1">
    <citation type="journal article" date="2019" name="Nat. Microbiol.">
        <title>Mediterranean grassland soil C-N compound turnover is dependent on rainfall and depth, and is mediated by genomically divergent microorganisms.</title>
        <authorList>
            <person name="Diamond S."/>
            <person name="Andeer P.F."/>
            <person name="Li Z."/>
            <person name="Crits-Christoph A."/>
            <person name="Burstein D."/>
            <person name="Anantharaman K."/>
            <person name="Lane K.R."/>
            <person name="Thomas B.C."/>
            <person name="Pan C."/>
            <person name="Northen T.R."/>
            <person name="Banfield J.F."/>
        </authorList>
    </citation>
    <scope>NUCLEOTIDE SEQUENCE [LARGE SCALE GENOMIC DNA]</scope>
    <source>
        <strain evidence="1">NP_7</strain>
    </source>
</reference>
<sequence>MVHHPALGERARELLVAARAHDGKIFKVEYEEGGPLVRAGAFERTGADWGVALEELIDKGLVIYKGGSPTEHGETYEIAPGVR</sequence>
<dbReference type="Proteomes" id="UP000320048">
    <property type="component" value="Unassembled WGS sequence"/>
</dbReference>